<dbReference type="EMBL" id="CP124616">
    <property type="protein sequence ID" value="WGW04675.1"/>
    <property type="molecule type" value="Genomic_DNA"/>
</dbReference>
<organism evidence="7 8">
    <name type="scientific">Tropicibacter oceani</name>
    <dbReference type="NCBI Taxonomy" id="3058420"/>
    <lineage>
        <taxon>Bacteria</taxon>
        <taxon>Pseudomonadati</taxon>
        <taxon>Pseudomonadota</taxon>
        <taxon>Alphaproteobacteria</taxon>
        <taxon>Rhodobacterales</taxon>
        <taxon>Roseobacteraceae</taxon>
        <taxon>Tropicibacter</taxon>
    </lineage>
</organism>
<dbReference type="Pfam" id="PF03963">
    <property type="entry name" value="FlgD"/>
    <property type="match status" value="1"/>
</dbReference>
<dbReference type="Gene3D" id="2.60.40.4070">
    <property type="match status" value="1"/>
</dbReference>
<feature type="domain" description="FlgD/Vpr Ig-like" evidence="6">
    <location>
        <begin position="111"/>
        <end position="176"/>
    </location>
</feature>
<evidence type="ECO:0000313" key="7">
    <source>
        <dbReference type="EMBL" id="WGW04675.1"/>
    </source>
</evidence>
<dbReference type="Pfam" id="PF13860">
    <property type="entry name" value="FlgD_ig"/>
    <property type="match status" value="1"/>
</dbReference>
<sequence>MVDVSSATSAAGIQTRVAASESKSDANAALSSDFDTFIRMLTVQVQNQDPLNPVDSTDYATQLATFSSVEQQVLTNDLLKEMAAQLGGAGLQQAGQWIGMEALARAPVWFNDSPISIRPEYPENADSAKLLVRNSSGDLVQTFDLNGLPEDVVWTGTDEEGALLPVDVYSFQIEHYEGQTLLATATPLSYNRIVEVRSDDNDIVVRLSDGTEIPSTMVTGLRTPTAG</sequence>
<keyword evidence="8" id="KW-1185">Reference proteome</keyword>
<accession>A0ABY8QJJ0</accession>
<evidence type="ECO:0000256" key="3">
    <source>
        <dbReference type="ARBA" id="ARBA00022795"/>
    </source>
</evidence>
<proteinExistence type="inferred from homology"/>
<keyword evidence="7" id="KW-0969">Cilium</keyword>
<comment type="function">
    <text evidence="4 5">Required for flagellar hook formation. May act as a scaffolding protein.</text>
</comment>
<keyword evidence="7" id="KW-0966">Cell projection</keyword>
<evidence type="ECO:0000256" key="2">
    <source>
        <dbReference type="ARBA" id="ARBA00016013"/>
    </source>
</evidence>
<keyword evidence="7" id="KW-0282">Flagellum</keyword>
<dbReference type="InterPro" id="IPR005648">
    <property type="entry name" value="FlgD"/>
</dbReference>
<name>A0ABY8QJJ0_9RHOB</name>
<evidence type="ECO:0000256" key="1">
    <source>
        <dbReference type="ARBA" id="ARBA00010577"/>
    </source>
</evidence>
<evidence type="ECO:0000313" key="8">
    <source>
        <dbReference type="Proteomes" id="UP001241605"/>
    </source>
</evidence>
<dbReference type="Proteomes" id="UP001241605">
    <property type="component" value="Chromosome"/>
</dbReference>
<comment type="similarity">
    <text evidence="1 5">Belongs to the FlgD family.</text>
</comment>
<dbReference type="InterPro" id="IPR025965">
    <property type="entry name" value="FlgD/Vpr_Ig-like"/>
</dbReference>
<evidence type="ECO:0000259" key="6">
    <source>
        <dbReference type="Pfam" id="PF13860"/>
    </source>
</evidence>
<dbReference type="RefSeq" id="WP_282301311.1">
    <property type="nucleotide sequence ID" value="NZ_CP124616.1"/>
</dbReference>
<evidence type="ECO:0000256" key="5">
    <source>
        <dbReference type="RuleBase" id="RU362076"/>
    </source>
</evidence>
<gene>
    <name evidence="7" type="ORF">QF118_03745</name>
</gene>
<evidence type="ECO:0000256" key="4">
    <source>
        <dbReference type="ARBA" id="ARBA00024746"/>
    </source>
</evidence>
<protein>
    <recommendedName>
        <fullName evidence="2 5">Basal-body rod modification protein FlgD</fullName>
    </recommendedName>
</protein>
<reference evidence="7 8" key="1">
    <citation type="submission" date="2023-05" db="EMBL/GenBank/DDBJ databases">
        <title>YMD87, complete Genome.</title>
        <authorList>
            <person name="Zhang J."/>
            <person name="Xu X."/>
        </authorList>
    </citation>
    <scope>NUCLEOTIDE SEQUENCE [LARGE SCALE GENOMIC DNA]</scope>
    <source>
        <strain evidence="7 8">YMD87</strain>
    </source>
</reference>
<keyword evidence="3 5" id="KW-1005">Bacterial flagellum biogenesis</keyword>